<evidence type="ECO:0000256" key="9">
    <source>
        <dbReference type="ARBA" id="ARBA00023136"/>
    </source>
</evidence>
<evidence type="ECO:0000256" key="10">
    <source>
        <dbReference type="SAM" id="MobiDB-lite"/>
    </source>
</evidence>
<dbReference type="InterPro" id="IPR042485">
    <property type="entry name" value="T7SS_EccB_R3"/>
</dbReference>
<gene>
    <name evidence="12" type="primary">eccB</name>
    <name evidence="12" type="ORF">R5A26_26520</name>
</gene>
<dbReference type="PANTHER" id="PTHR40765">
    <property type="entry name" value="ESX-2 SECRETION SYSTEM ATPASE ECCB2"/>
    <property type="match status" value="1"/>
</dbReference>
<keyword evidence="4 11" id="KW-0812">Transmembrane</keyword>
<organism evidence="12 13">
    <name type="scientific">Streptomyces prunicolor</name>
    <dbReference type="NCBI Taxonomy" id="67348"/>
    <lineage>
        <taxon>Bacteria</taxon>
        <taxon>Bacillati</taxon>
        <taxon>Actinomycetota</taxon>
        <taxon>Actinomycetes</taxon>
        <taxon>Kitasatosporales</taxon>
        <taxon>Streptomycetaceae</taxon>
        <taxon>Streptomyces</taxon>
    </lineage>
</organism>
<feature type="transmembrane region" description="Helical" evidence="11">
    <location>
        <begin position="41"/>
        <end position="61"/>
    </location>
</feature>
<evidence type="ECO:0000313" key="12">
    <source>
        <dbReference type="EMBL" id="MDV7219498.1"/>
    </source>
</evidence>
<proteinExistence type="inferred from homology"/>
<feature type="region of interest" description="Disordered" evidence="10">
    <location>
        <begin position="453"/>
        <end position="506"/>
    </location>
</feature>
<dbReference type="InterPro" id="IPR044857">
    <property type="entry name" value="T7SS_EccB_R1"/>
</dbReference>
<keyword evidence="3" id="KW-1003">Cell membrane</keyword>
<keyword evidence="13" id="KW-1185">Reference proteome</keyword>
<dbReference type="Pfam" id="PF05108">
    <property type="entry name" value="T7SS_ESX1_EccB"/>
    <property type="match status" value="1"/>
</dbReference>
<evidence type="ECO:0000256" key="5">
    <source>
        <dbReference type="ARBA" id="ARBA00022741"/>
    </source>
</evidence>
<dbReference type="PANTHER" id="PTHR40765:SF2">
    <property type="entry name" value="ESX-2 SECRETION SYSTEM ATPASE ECCB2"/>
    <property type="match status" value="1"/>
</dbReference>
<keyword evidence="6" id="KW-0378">Hydrolase</keyword>
<evidence type="ECO:0000256" key="2">
    <source>
        <dbReference type="ARBA" id="ARBA00008149"/>
    </source>
</evidence>
<evidence type="ECO:0000256" key="11">
    <source>
        <dbReference type="SAM" id="Phobius"/>
    </source>
</evidence>
<evidence type="ECO:0000256" key="7">
    <source>
        <dbReference type="ARBA" id="ARBA00022840"/>
    </source>
</evidence>
<evidence type="ECO:0000256" key="1">
    <source>
        <dbReference type="ARBA" id="ARBA00004162"/>
    </source>
</evidence>
<reference evidence="12 13" key="1">
    <citation type="submission" date="2023-10" db="EMBL/GenBank/DDBJ databases">
        <title>Characterization of rhizosphere-enriched actinobacteria from wheat plants lab-grown on chernevaya soil.</title>
        <authorList>
            <person name="Tikhonova E.N."/>
            <person name="Konopkin A."/>
            <person name="Kravchenko I.K."/>
        </authorList>
    </citation>
    <scope>NUCLEOTIDE SEQUENCE [LARGE SCALE GENOMIC DNA]</scope>
    <source>
        <strain evidence="12 13">RR29</strain>
    </source>
</reference>
<name>A0ABU4FFY1_9ACTN</name>
<evidence type="ECO:0000313" key="13">
    <source>
        <dbReference type="Proteomes" id="UP001187346"/>
    </source>
</evidence>
<dbReference type="EMBL" id="JAWMAJ010000096">
    <property type="protein sequence ID" value="MDV7219498.1"/>
    <property type="molecule type" value="Genomic_DNA"/>
</dbReference>
<keyword evidence="7" id="KW-0067">ATP-binding</keyword>
<keyword evidence="8 11" id="KW-1133">Transmembrane helix</keyword>
<dbReference type="Gene3D" id="2.40.50.910">
    <property type="entry name" value="Type VII secretion system EccB, repeat 3 domain"/>
    <property type="match status" value="1"/>
</dbReference>
<dbReference type="InterPro" id="IPR007795">
    <property type="entry name" value="T7SS_EccB"/>
</dbReference>
<comment type="subcellular location">
    <subcellularLocation>
        <location evidence="1">Cell membrane</location>
        <topology evidence="1">Single-pass membrane protein</topology>
    </subcellularLocation>
</comment>
<sequence>MASRRDQLNAYTFAKRRMLASFVQSSPDGSEEGAPRPLRGVVPGVIVGVVVMAVFGAWGMFKPTAPQGWATPKSKVIIASKSTTRYVVLTTDGKAQLHPVLNMASAKLLLNAGQGEVVTVDESVLDGGKIPHGVTVGIPYAPDRLPSASEAGAEKRWAVCERPSAGGGSIQKAALVLAERDMKKTEGKQRLRGGELLYVVDPDKNRYVVDASGTAYRVDKSDELLLRAVVGTGRDPERVSQEWLATLHQGDPITFPSIGSTPGTAAGAPGELDASANRAGMVLKASDASGEHYYVVLPGKVAQVSAFVAQLLLSSKDLAPLGQAGHATAVSPGAITPEGTFGAEHRWPTKEPTAVNEASDASGSRSTICNVLQKVDGKGVTTLTTWAGTDFPAPLPTDSTSAYVTPGSGQLFRQFQGEETKAGPVFLVTDTGLRYVLQSNADSATNDAGIGTTAKERQQEQQEAEQAQIRLGYADVDPAPIPASWSEFLPTGPRLSTAAARQPQGS</sequence>
<keyword evidence="5" id="KW-0547">Nucleotide-binding</keyword>
<dbReference type="RefSeq" id="WP_317773406.1">
    <property type="nucleotide sequence ID" value="NZ_JAWMAJ010000096.1"/>
</dbReference>
<comment type="similarity">
    <text evidence="2">Belongs to the EccB family.</text>
</comment>
<evidence type="ECO:0000256" key="4">
    <source>
        <dbReference type="ARBA" id="ARBA00022692"/>
    </source>
</evidence>
<protein>
    <submittedName>
        <fullName evidence="12">Type VII secretion protein EccB</fullName>
    </submittedName>
</protein>
<keyword evidence="9 11" id="KW-0472">Membrane</keyword>
<dbReference type="Gene3D" id="3.30.2390.20">
    <property type="entry name" value="Type VII secretion system EccB, repeat 1 domain"/>
    <property type="match status" value="1"/>
</dbReference>
<accession>A0ABU4FFY1</accession>
<dbReference type="Proteomes" id="UP001187346">
    <property type="component" value="Unassembled WGS sequence"/>
</dbReference>
<evidence type="ECO:0000256" key="8">
    <source>
        <dbReference type="ARBA" id="ARBA00022989"/>
    </source>
</evidence>
<dbReference type="NCBIfam" id="TIGR03919">
    <property type="entry name" value="T7SS_EccB"/>
    <property type="match status" value="1"/>
</dbReference>
<comment type="caution">
    <text evidence="12">The sequence shown here is derived from an EMBL/GenBank/DDBJ whole genome shotgun (WGS) entry which is preliminary data.</text>
</comment>
<evidence type="ECO:0000256" key="3">
    <source>
        <dbReference type="ARBA" id="ARBA00022475"/>
    </source>
</evidence>
<evidence type="ECO:0000256" key="6">
    <source>
        <dbReference type="ARBA" id="ARBA00022801"/>
    </source>
</evidence>